<dbReference type="EC" id="2.7.11.-" evidence="14"/>
<feature type="domain" description="HPr(Ser) kinase/phosphorylase N-terminal" evidence="15">
    <location>
        <begin position="9"/>
        <end position="134"/>
    </location>
</feature>
<gene>
    <name evidence="14" type="primary">hprK</name>
    <name evidence="17" type="ORF">EDC61_11651</name>
</gene>
<sequence>MDSLSPFITVDQLYELAREQVPLDWVAGRAGGGRKLTSDSVEKSAFALIGYFNLVHPNRIQILGNAEMGYLRSLPTDGQALAINNLLASELAVVVVANGEQPPPTLLSMAEERQIPVFVSPESSTYLMRILSHVISQALAVSVTLHGVFLEVAGLGVLITGAAATGKSELALELISRGHRLVADDILEVYAVSPDTLEGRCPELLRGFMEVRGLGVLDIRRLFGEAAVKFKKNLKLIVHLTPAEQWQDVDRLAIQSGSETILGVEIPKVSIPLAVGRNLAVLVEVAVRNHILRQHGINSTEEFVNLQHQAMQGGEG</sequence>
<evidence type="ECO:0000256" key="9">
    <source>
        <dbReference type="ARBA" id="ARBA00022777"/>
    </source>
</evidence>
<dbReference type="SUPFAM" id="SSF75138">
    <property type="entry name" value="HprK N-terminal domain-like"/>
    <property type="match status" value="1"/>
</dbReference>
<keyword evidence="10 14" id="KW-0067">ATP-binding</keyword>
<feature type="region of interest" description="Important for the catalytic mechanism of both phosphorylation and dephosphorylation" evidence="14">
    <location>
        <begin position="209"/>
        <end position="218"/>
    </location>
</feature>
<evidence type="ECO:0000256" key="3">
    <source>
        <dbReference type="ARBA" id="ARBA00006883"/>
    </source>
</evidence>
<dbReference type="SUPFAM" id="SSF53795">
    <property type="entry name" value="PEP carboxykinase-like"/>
    <property type="match status" value="1"/>
</dbReference>
<dbReference type="RefSeq" id="WP_126463050.1">
    <property type="nucleotide sequence ID" value="NZ_AP018721.1"/>
</dbReference>
<dbReference type="InterPro" id="IPR011104">
    <property type="entry name" value="Hpr_kin/Pase_C"/>
</dbReference>
<accession>A0A4R3JT44</accession>
<feature type="binding site" evidence="14">
    <location>
        <position position="168"/>
    </location>
    <ligand>
        <name>Mg(2+)</name>
        <dbReference type="ChEBI" id="CHEBI:18420"/>
    </ligand>
</feature>
<comment type="subunit">
    <text evidence="4 14">Homohexamer.</text>
</comment>
<dbReference type="InterPro" id="IPR011126">
    <property type="entry name" value="Hpr_kin/Pase_Hpr_N"/>
</dbReference>
<comment type="caution">
    <text evidence="17">The sequence shown here is derived from an EMBL/GenBank/DDBJ whole genome shotgun (WGS) entry which is preliminary data.</text>
</comment>
<dbReference type="InterPro" id="IPR028979">
    <property type="entry name" value="Ser_kin/Pase_Hpr-like_N_sf"/>
</dbReference>
<dbReference type="PANTHER" id="PTHR30305">
    <property type="entry name" value="PROTEIN YJDM-RELATED"/>
    <property type="match status" value="1"/>
</dbReference>
<dbReference type="FunFam" id="3.40.50.300:FF:000174">
    <property type="entry name" value="HPr kinase/phosphorylase"/>
    <property type="match status" value="1"/>
</dbReference>
<proteinExistence type="inferred from homology"/>
<dbReference type="InterPro" id="IPR027417">
    <property type="entry name" value="P-loop_NTPase"/>
</dbReference>
<keyword evidence="12 14" id="KW-0511">Multifunctional enzyme</keyword>
<feature type="active site" evidence="14">
    <location>
        <position position="167"/>
    </location>
</feature>
<comment type="catalytic activity">
    <reaction evidence="1 14">
        <text>[HPr protein]-L-serine + ATP = [HPr protein]-O-phospho-L-serine + ADP + H(+)</text>
        <dbReference type="Rhea" id="RHEA:46600"/>
        <dbReference type="Rhea" id="RHEA-COMP:11602"/>
        <dbReference type="Rhea" id="RHEA-COMP:11603"/>
        <dbReference type="ChEBI" id="CHEBI:15378"/>
        <dbReference type="ChEBI" id="CHEBI:29999"/>
        <dbReference type="ChEBI" id="CHEBI:30616"/>
        <dbReference type="ChEBI" id="CHEBI:83421"/>
        <dbReference type="ChEBI" id="CHEBI:456216"/>
    </reaction>
</comment>
<comment type="cofactor">
    <cofactor evidence="2 14">
        <name>Mg(2+)</name>
        <dbReference type="ChEBI" id="CHEBI:18420"/>
    </cofactor>
</comment>
<dbReference type="Pfam" id="PF07475">
    <property type="entry name" value="Hpr_kinase_C"/>
    <property type="match status" value="1"/>
</dbReference>
<dbReference type="GO" id="GO:0005524">
    <property type="term" value="F:ATP binding"/>
    <property type="evidence" value="ECO:0007669"/>
    <property type="project" value="UniProtKB-UniRule"/>
</dbReference>
<dbReference type="GO" id="GO:0000287">
    <property type="term" value="F:magnesium ion binding"/>
    <property type="evidence" value="ECO:0007669"/>
    <property type="project" value="UniProtKB-UniRule"/>
</dbReference>
<comment type="catalytic activity">
    <reaction evidence="13 14">
        <text>[HPr protein]-O-phospho-L-serine + phosphate + H(+) = [HPr protein]-L-serine + diphosphate</text>
        <dbReference type="Rhea" id="RHEA:46604"/>
        <dbReference type="Rhea" id="RHEA-COMP:11602"/>
        <dbReference type="Rhea" id="RHEA-COMP:11603"/>
        <dbReference type="ChEBI" id="CHEBI:15378"/>
        <dbReference type="ChEBI" id="CHEBI:29999"/>
        <dbReference type="ChEBI" id="CHEBI:33019"/>
        <dbReference type="ChEBI" id="CHEBI:43474"/>
        <dbReference type="ChEBI" id="CHEBI:83421"/>
    </reaction>
</comment>
<evidence type="ECO:0000256" key="6">
    <source>
        <dbReference type="ARBA" id="ARBA00022679"/>
    </source>
</evidence>
<dbReference type="CDD" id="cd01918">
    <property type="entry name" value="HprK_C"/>
    <property type="match status" value="1"/>
</dbReference>
<dbReference type="Proteomes" id="UP000295135">
    <property type="component" value="Unassembled WGS sequence"/>
</dbReference>
<evidence type="ECO:0000259" key="15">
    <source>
        <dbReference type="Pfam" id="PF02603"/>
    </source>
</evidence>
<keyword evidence="8 14" id="KW-0547">Nucleotide-binding</keyword>
<keyword evidence="11 14" id="KW-0460">Magnesium</keyword>
<keyword evidence="7 14" id="KW-0479">Metal-binding</keyword>
<dbReference type="EMBL" id="SLZY01000016">
    <property type="protein sequence ID" value="TCS70452.1"/>
    <property type="molecule type" value="Genomic_DNA"/>
</dbReference>
<evidence type="ECO:0000256" key="4">
    <source>
        <dbReference type="ARBA" id="ARBA00011643"/>
    </source>
</evidence>
<organism evidence="17 18">
    <name type="scientific">Sulfuritortus calidifontis</name>
    <dbReference type="NCBI Taxonomy" id="1914471"/>
    <lineage>
        <taxon>Bacteria</taxon>
        <taxon>Pseudomonadati</taxon>
        <taxon>Pseudomonadota</taxon>
        <taxon>Betaproteobacteria</taxon>
        <taxon>Nitrosomonadales</taxon>
        <taxon>Thiobacillaceae</taxon>
        <taxon>Sulfuritortus</taxon>
    </lineage>
</organism>
<dbReference type="GO" id="GO:0004674">
    <property type="term" value="F:protein serine/threonine kinase activity"/>
    <property type="evidence" value="ECO:0007669"/>
    <property type="project" value="UniProtKB-KW"/>
</dbReference>
<keyword evidence="9 14" id="KW-0418">Kinase</keyword>
<evidence type="ECO:0000256" key="13">
    <source>
        <dbReference type="ARBA" id="ARBA00047657"/>
    </source>
</evidence>
<evidence type="ECO:0000256" key="14">
    <source>
        <dbReference type="HAMAP-Rule" id="MF_01249"/>
    </source>
</evidence>
<feature type="region of interest" description="Important for the catalytic mechanism of dephosphorylation" evidence="14">
    <location>
        <begin position="272"/>
        <end position="277"/>
    </location>
</feature>
<evidence type="ECO:0000256" key="12">
    <source>
        <dbReference type="ARBA" id="ARBA00023268"/>
    </source>
</evidence>
<dbReference type="Gene3D" id="3.40.1390.20">
    <property type="entry name" value="HprK N-terminal domain-like"/>
    <property type="match status" value="1"/>
</dbReference>
<evidence type="ECO:0000256" key="11">
    <source>
        <dbReference type="ARBA" id="ARBA00022842"/>
    </source>
</evidence>
<dbReference type="AlphaFoldDB" id="A0A4R3JT44"/>
<dbReference type="Gene3D" id="3.40.50.300">
    <property type="entry name" value="P-loop containing nucleotide triphosphate hydrolases"/>
    <property type="match status" value="1"/>
</dbReference>
<evidence type="ECO:0000256" key="7">
    <source>
        <dbReference type="ARBA" id="ARBA00022723"/>
    </source>
</evidence>
<protein>
    <recommendedName>
        <fullName evidence="14">HPr kinase/phosphorylase</fullName>
        <shortName evidence="14">HPrK/P</shortName>
        <ecNumber evidence="14">2.7.11.-</ecNumber>
        <ecNumber evidence="14">2.7.4.-</ecNumber>
    </recommendedName>
    <alternativeName>
        <fullName evidence="14">HPr(Ser) kinase/phosphorylase</fullName>
    </alternativeName>
</protein>
<dbReference type="InterPro" id="IPR003755">
    <property type="entry name" value="HPr(Ser)_kin/Pase"/>
</dbReference>
<comment type="domain">
    <text evidence="14">The Walker A ATP-binding motif also binds Pi and PPi.</text>
</comment>
<comment type="miscellaneous">
    <text evidence="14">Both phosphorylation and phosphorolysis are carried out by the same active site and suggest a common mechanism for both reactions.</text>
</comment>
<keyword evidence="6 14" id="KW-0808">Transferase</keyword>
<feature type="active site" evidence="14">
    <location>
        <position position="251"/>
    </location>
</feature>
<comment type="caution">
    <text evidence="14">Lacks conserved residue(s) required for the propagation of feature annotation.</text>
</comment>
<dbReference type="EC" id="2.7.4.-" evidence="14"/>
<dbReference type="HAMAP" id="MF_01249">
    <property type="entry name" value="HPr_kinase"/>
    <property type="match status" value="1"/>
</dbReference>
<dbReference type="NCBIfam" id="TIGR00679">
    <property type="entry name" value="hpr-ser"/>
    <property type="match status" value="1"/>
</dbReference>
<keyword evidence="18" id="KW-1185">Reference proteome</keyword>
<dbReference type="GO" id="GO:0000155">
    <property type="term" value="F:phosphorelay sensor kinase activity"/>
    <property type="evidence" value="ECO:0007669"/>
    <property type="project" value="InterPro"/>
</dbReference>
<dbReference type="OrthoDB" id="9778803at2"/>
<feature type="domain" description="HPr kinase/phosphorylase C-terminal" evidence="16">
    <location>
        <begin position="138"/>
        <end position="305"/>
    </location>
</feature>
<evidence type="ECO:0000256" key="10">
    <source>
        <dbReference type="ARBA" id="ARBA00022840"/>
    </source>
</evidence>
<evidence type="ECO:0000256" key="5">
    <source>
        <dbReference type="ARBA" id="ARBA00022527"/>
    </source>
</evidence>
<feature type="active site" evidence="14">
    <location>
        <position position="146"/>
    </location>
</feature>
<dbReference type="GO" id="GO:0006109">
    <property type="term" value="P:regulation of carbohydrate metabolic process"/>
    <property type="evidence" value="ECO:0007669"/>
    <property type="project" value="UniProtKB-UniRule"/>
</dbReference>
<feature type="binding site" evidence="14">
    <location>
        <position position="210"/>
    </location>
    <ligand>
        <name>Mg(2+)</name>
        <dbReference type="ChEBI" id="CHEBI:18420"/>
    </ligand>
</feature>
<comment type="similarity">
    <text evidence="3 14">Belongs to the HPrK/P family.</text>
</comment>
<evidence type="ECO:0000256" key="8">
    <source>
        <dbReference type="ARBA" id="ARBA00022741"/>
    </source>
</evidence>
<dbReference type="GO" id="GO:0004712">
    <property type="term" value="F:protein serine/threonine/tyrosine kinase activity"/>
    <property type="evidence" value="ECO:0007669"/>
    <property type="project" value="UniProtKB-UniRule"/>
</dbReference>
<dbReference type="Pfam" id="PF02603">
    <property type="entry name" value="Hpr_kinase_N"/>
    <property type="match status" value="1"/>
</dbReference>
<evidence type="ECO:0000313" key="18">
    <source>
        <dbReference type="Proteomes" id="UP000295135"/>
    </source>
</evidence>
<reference evidence="17 18" key="1">
    <citation type="submission" date="2019-03" db="EMBL/GenBank/DDBJ databases">
        <title>Genomic Encyclopedia of Type Strains, Phase IV (KMG-IV): sequencing the most valuable type-strain genomes for metagenomic binning, comparative biology and taxonomic classification.</title>
        <authorList>
            <person name="Goeker M."/>
        </authorList>
    </citation>
    <scope>NUCLEOTIDE SEQUENCE [LARGE SCALE GENOMIC DNA]</scope>
    <source>
        <strain evidence="17 18">DSM 103923</strain>
    </source>
</reference>
<evidence type="ECO:0000256" key="2">
    <source>
        <dbReference type="ARBA" id="ARBA00001946"/>
    </source>
</evidence>
<keyword evidence="5 14" id="KW-0723">Serine/threonine-protein kinase</keyword>
<evidence type="ECO:0000313" key="17">
    <source>
        <dbReference type="EMBL" id="TCS70452.1"/>
    </source>
</evidence>
<name>A0A4R3JT44_9PROT</name>
<comment type="function">
    <text evidence="14">Catalyzes the ATP- as well as the pyrophosphate-dependent phosphorylation of a specific serine residue in HPr, a phosphocarrier protein of the phosphoenolpyruvate-dependent sugar phosphotransferase system (PTS). HprK/P also catalyzes the pyrophosphate-producing, inorganic phosphate-dependent dephosphorylation (phosphorolysis) of seryl-phosphorylated HPr (P-Ser-HPr).</text>
</comment>
<dbReference type="PANTHER" id="PTHR30305:SF1">
    <property type="entry name" value="HPR KINASE_PHOSPHORYLASE"/>
    <property type="match status" value="1"/>
</dbReference>
<evidence type="ECO:0000259" key="16">
    <source>
        <dbReference type="Pfam" id="PF07475"/>
    </source>
</evidence>
<evidence type="ECO:0000256" key="1">
    <source>
        <dbReference type="ARBA" id="ARBA00001120"/>
    </source>
</evidence>
<feature type="active site" description="Proton acceptor; for phosphorylation activity. Proton donor; for dephosphorylation activity" evidence="14">
    <location>
        <position position="185"/>
    </location>
</feature>